<dbReference type="Proteomes" id="UP000071392">
    <property type="component" value="Unassembled WGS sequence"/>
</dbReference>
<reference evidence="2 3" key="1">
    <citation type="submission" date="2016-02" db="EMBL/GenBank/DDBJ databases">
        <authorList>
            <person name="Wen L."/>
            <person name="He K."/>
            <person name="Yang H."/>
        </authorList>
    </citation>
    <scope>NUCLEOTIDE SEQUENCE [LARGE SCALE GENOMIC DNA]</scope>
    <source>
        <strain evidence="2 3">CV41</strain>
    </source>
</reference>
<dbReference type="InterPro" id="IPR012912">
    <property type="entry name" value="Plasmid_pRiA4b_Orf3-like"/>
</dbReference>
<organism evidence="2 3">
    <name type="scientific">Cephaloticoccus capnophilus</name>
    <dbReference type="NCBI Taxonomy" id="1548208"/>
    <lineage>
        <taxon>Bacteria</taxon>
        <taxon>Pseudomonadati</taxon>
        <taxon>Verrucomicrobiota</taxon>
        <taxon>Opitutia</taxon>
        <taxon>Opitutales</taxon>
        <taxon>Opitutaceae</taxon>
        <taxon>Cephaloticoccus</taxon>
    </lineage>
</organism>
<dbReference type="Pfam" id="PF07929">
    <property type="entry name" value="PRiA4_ORF3"/>
    <property type="match status" value="1"/>
</dbReference>
<keyword evidence="3" id="KW-1185">Reference proteome</keyword>
<sequence>MQAWFALRFAFMISLLEGSAAKVRKKVPEKVFALRLEIVGTAPVIWRRLLVRESMWVSQLHEAIQVVFDWFDYQTHAFVFDGLRLGNPVRRDDWLVEDDRDVRLSDLNIEQLGRFGYEYHFGESWRVSATVEHVGLLEKGQVYPHCAAGERAGPPEDCGGLESFADMLHCIREPDSELGREWLEWLGESYDPQHCDLEKINKALGKLLKS</sequence>
<dbReference type="PANTHER" id="PTHR41878">
    <property type="entry name" value="LEXA REPRESSOR-RELATED"/>
    <property type="match status" value="1"/>
</dbReference>
<name>A0A139SKC6_9BACT</name>
<feature type="domain" description="Plasmid pRiA4b Orf3-like" evidence="1">
    <location>
        <begin position="31"/>
        <end position="198"/>
    </location>
</feature>
<gene>
    <name evidence="2" type="ORF">AXK12_06170</name>
</gene>
<dbReference type="SUPFAM" id="SSF159941">
    <property type="entry name" value="MM3350-like"/>
    <property type="match status" value="1"/>
</dbReference>
<dbReference type="Gene3D" id="3.10.290.30">
    <property type="entry name" value="MM3350-like"/>
    <property type="match status" value="1"/>
</dbReference>
<dbReference type="InterPro" id="IPR024047">
    <property type="entry name" value="MM3350-like_sf"/>
</dbReference>
<accession>A0A139SKC6</accession>
<evidence type="ECO:0000313" key="3">
    <source>
        <dbReference type="Proteomes" id="UP000071392"/>
    </source>
</evidence>
<protein>
    <recommendedName>
        <fullName evidence="1">Plasmid pRiA4b Orf3-like domain-containing protein</fullName>
    </recommendedName>
</protein>
<dbReference type="STRING" id="1548208.AXK12_06170"/>
<dbReference type="PANTHER" id="PTHR41878:SF1">
    <property type="entry name" value="TNPR PROTEIN"/>
    <property type="match status" value="1"/>
</dbReference>
<evidence type="ECO:0000259" key="1">
    <source>
        <dbReference type="Pfam" id="PF07929"/>
    </source>
</evidence>
<proteinExistence type="predicted"/>
<comment type="caution">
    <text evidence="2">The sequence shown here is derived from an EMBL/GenBank/DDBJ whole genome shotgun (WGS) entry which is preliminary data.</text>
</comment>
<dbReference type="EMBL" id="LSZP01000046">
    <property type="protein sequence ID" value="KXU34950.1"/>
    <property type="molecule type" value="Genomic_DNA"/>
</dbReference>
<evidence type="ECO:0000313" key="2">
    <source>
        <dbReference type="EMBL" id="KXU34950.1"/>
    </source>
</evidence>
<dbReference type="OrthoDB" id="9801392at2"/>
<dbReference type="AlphaFoldDB" id="A0A139SKC6"/>